<keyword evidence="2" id="KW-1185">Reference proteome</keyword>
<name>A0A164ZGP9_XYLHT</name>
<evidence type="ECO:0000313" key="2">
    <source>
        <dbReference type="Proteomes" id="UP000076632"/>
    </source>
</evidence>
<dbReference type="AlphaFoldDB" id="A0A164ZGP9"/>
<dbReference type="EMBL" id="KV407467">
    <property type="protein sequence ID" value="KZF19085.1"/>
    <property type="molecule type" value="Genomic_DNA"/>
</dbReference>
<reference evidence="1 2" key="1">
    <citation type="journal article" date="2016" name="Fungal Biol.">
        <title>The genome of Xylona heveae provides a window into fungal endophytism.</title>
        <authorList>
            <person name="Gazis R."/>
            <person name="Kuo A."/>
            <person name="Riley R."/>
            <person name="LaButti K."/>
            <person name="Lipzen A."/>
            <person name="Lin J."/>
            <person name="Amirebrahimi M."/>
            <person name="Hesse C.N."/>
            <person name="Spatafora J.W."/>
            <person name="Henrissat B."/>
            <person name="Hainaut M."/>
            <person name="Grigoriev I.V."/>
            <person name="Hibbett D.S."/>
        </authorList>
    </citation>
    <scope>NUCLEOTIDE SEQUENCE [LARGE SCALE GENOMIC DNA]</scope>
    <source>
        <strain evidence="1 2">TC161</strain>
    </source>
</reference>
<dbReference type="GO" id="GO:0016787">
    <property type="term" value="F:hydrolase activity"/>
    <property type="evidence" value="ECO:0007669"/>
    <property type="project" value="UniProtKB-KW"/>
</dbReference>
<protein>
    <submittedName>
        <fullName evidence="1">Glycoside hydrolase family 49 protein</fullName>
    </submittedName>
</protein>
<organism evidence="1 2">
    <name type="scientific">Xylona heveae (strain CBS 132557 / TC161)</name>
    <dbReference type="NCBI Taxonomy" id="1328760"/>
    <lineage>
        <taxon>Eukaryota</taxon>
        <taxon>Fungi</taxon>
        <taxon>Dikarya</taxon>
        <taxon>Ascomycota</taxon>
        <taxon>Pezizomycotina</taxon>
        <taxon>Xylonomycetes</taxon>
        <taxon>Xylonales</taxon>
        <taxon>Xylonaceae</taxon>
        <taxon>Xylona</taxon>
    </lineage>
</organism>
<proteinExistence type="predicted"/>
<sequence length="117" mass="12618">MPVVGREPLNALLIFASPFPPSDMVPLATEDVYYVKPGLVTGLEQIKMPSSILLRAYTGLQAPRTPFSVRLSAGSTMHPERLSKVPCNARMATLAPQGVWIRCHFGLAVCLPSIPCG</sequence>
<gene>
    <name evidence="1" type="ORF">L228DRAFT_251176</name>
</gene>
<evidence type="ECO:0000313" key="1">
    <source>
        <dbReference type="EMBL" id="KZF19085.1"/>
    </source>
</evidence>
<dbReference type="RefSeq" id="XP_018184640.1">
    <property type="nucleotide sequence ID" value="XM_018333499.1"/>
</dbReference>
<dbReference type="Proteomes" id="UP000076632">
    <property type="component" value="Unassembled WGS sequence"/>
</dbReference>
<dbReference type="GeneID" id="28898636"/>
<dbReference type="OrthoDB" id="406508at2759"/>
<accession>A0A164ZGP9</accession>
<dbReference type="InParanoid" id="A0A164ZGP9"/>
<keyword evidence="1" id="KW-0378">Hydrolase</keyword>
<dbReference type="STRING" id="1328760.A0A164ZGP9"/>